<protein>
    <submittedName>
        <fullName evidence="2">Dihaem cytochrome c</fullName>
    </submittedName>
</protein>
<dbReference type="RefSeq" id="WP_074769788.1">
    <property type="nucleotide sequence ID" value="NZ_FNWO01000013.1"/>
</dbReference>
<keyword evidence="1" id="KW-0732">Signal</keyword>
<feature type="chain" id="PRO_5010367718" evidence="1">
    <location>
        <begin position="21"/>
        <end position="153"/>
    </location>
</feature>
<proteinExistence type="predicted"/>
<sequence length="153" mass="16941">MRSIAMGAGLLLSLTAPAWADRVAPLTDPVTLKACGECHMAFQPDFLPARSWARMMDSLDNHFGESAAMAPDKVAHIRRVLEEGAADRVGGKVADRFLRWVAPGGTPQRITENPAFLRKHDFPAREWARAEVKTKSNCPACHKRAERGDYEED</sequence>
<dbReference type="EMBL" id="FNWO01000013">
    <property type="protein sequence ID" value="SEH54396.1"/>
    <property type="molecule type" value="Genomic_DNA"/>
</dbReference>
<keyword evidence="3" id="KW-1185">Reference proteome</keyword>
<dbReference type="OrthoDB" id="5296814at2"/>
<dbReference type="InterPro" id="IPR018588">
    <property type="entry name" value="Dihaem_cytochrome-c"/>
</dbReference>
<dbReference type="Proteomes" id="UP000182983">
    <property type="component" value="Unassembled WGS sequence"/>
</dbReference>
<gene>
    <name evidence="2" type="ORF">SAMN04244559_02888</name>
</gene>
<organism evidence="2 3">
    <name type="scientific">Magnetospirillum fulvum</name>
    <name type="common">Rhodospirillum fulvum</name>
    <dbReference type="NCBI Taxonomy" id="1082"/>
    <lineage>
        <taxon>Bacteria</taxon>
        <taxon>Pseudomonadati</taxon>
        <taxon>Pseudomonadota</taxon>
        <taxon>Alphaproteobacteria</taxon>
        <taxon>Rhodospirillales</taxon>
        <taxon>Rhodospirillaceae</taxon>
        <taxon>Magnetospirillum</taxon>
    </lineage>
</organism>
<accession>A0A1H6J634</accession>
<evidence type="ECO:0000256" key="1">
    <source>
        <dbReference type="SAM" id="SignalP"/>
    </source>
</evidence>
<reference evidence="3" key="1">
    <citation type="submission" date="2016-10" db="EMBL/GenBank/DDBJ databases">
        <authorList>
            <person name="Varghese N."/>
            <person name="Submissions S."/>
        </authorList>
    </citation>
    <scope>NUCLEOTIDE SEQUENCE [LARGE SCALE GENOMIC DNA]</scope>
    <source>
        <strain evidence="3">DSM 13234</strain>
    </source>
</reference>
<feature type="signal peptide" evidence="1">
    <location>
        <begin position="1"/>
        <end position="20"/>
    </location>
</feature>
<evidence type="ECO:0000313" key="3">
    <source>
        <dbReference type="Proteomes" id="UP000182983"/>
    </source>
</evidence>
<name>A0A1H6J634_MAGFU</name>
<dbReference type="AlphaFoldDB" id="A0A1H6J634"/>
<dbReference type="Pfam" id="PF09626">
    <property type="entry name" value="DHC"/>
    <property type="match status" value="1"/>
</dbReference>
<evidence type="ECO:0000313" key="2">
    <source>
        <dbReference type="EMBL" id="SEH54396.1"/>
    </source>
</evidence>